<accession>A0A1W7CT37</accession>
<proteinExistence type="predicted"/>
<dbReference type="Proteomes" id="UP000194218">
    <property type="component" value="Chromosome"/>
</dbReference>
<dbReference type="AlphaFoldDB" id="A0A1W7CT37"/>
<gene>
    <name evidence="1" type="ORF">CAG99_02715</name>
</gene>
<name>A0A1W7CT37_9ACTN</name>
<protein>
    <submittedName>
        <fullName evidence="1">Uncharacterized protein</fullName>
    </submittedName>
</protein>
<reference evidence="1 2" key="1">
    <citation type="submission" date="2017-05" db="EMBL/GenBank/DDBJ databases">
        <title>Complete genome sequence of Streptomyces sp. SCSIO 03032 revealed the diverse biosynthetic pathways for its bioactive secondary metabolites.</title>
        <authorList>
            <person name="Ma L."/>
            <person name="Zhu Y."/>
            <person name="Zhang W."/>
            <person name="Zhang G."/>
            <person name="Tian X."/>
            <person name="Zhang S."/>
            <person name="Zhang C."/>
        </authorList>
    </citation>
    <scope>NUCLEOTIDE SEQUENCE [LARGE SCALE GENOMIC DNA]</scope>
    <source>
        <strain evidence="1 2">SCSIO 03032</strain>
    </source>
</reference>
<organism evidence="1 2">
    <name type="scientific">Streptomyces marincola</name>
    <dbReference type="NCBI Taxonomy" id="2878388"/>
    <lineage>
        <taxon>Bacteria</taxon>
        <taxon>Bacillati</taxon>
        <taxon>Actinomycetota</taxon>
        <taxon>Actinomycetes</taxon>
        <taxon>Kitasatosporales</taxon>
        <taxon>Streptomycetaceae</taxon>
        <taxon>Streptomyces</taxon>
    </lineage>
</organism>
<evidence type="ECO:0000313" key="1">
    <source>
        <dbReference type="EMBL" id="ARQ67892.1"/>
    </source>
</evidence>
<dbReference type="EMBL" id="CP021121">
    <property type="protein sequence ID" value="ARQ67892.1"/>
    <property type="molecule type" value="Genomic_DNA"/>
</dbReference>
<sequence length="110" mass="11998">MRVPSFVGMRVVDRLRDRSGPIIEDQVDVFMTWLVPVAAADGWRERMPGIAVLRAGDHLAVPPADWTGGPWAGGATPRWLIRPAGTCLTAPADLRAALEKVLPRPRAHDV</sequence>
<keyword evidence="2" id="KW-1185">Reference proteome</keyword>
<dbReference type="KEGG" id="smao:CAG99_02715"/>
<evidence type="ECO:0000313" key="2">
    <source>
        <dbReference type="Proteomes" id="UP000194218"/>
    </source>
</evidence>